<reference evidence="2" key="2">
    <citation type="submission" date="2021-04" db="EMBL/GenBank/DDBJ databases">
        <authorList>
            <person name="Gilroy R."/>
        </authorList>
    </citation>
    <scope>NUCLEOTIDE SEQUENCE</scope>
    <source>
        <strain evidence="2">CHK179-7159</strain>
    </source>
</reference>
<feature type="transmembrane region" description="Helical" evidence="1">
    <location>
        <begin position="33"/>
        <end position="56"/>
    </location>
</feature>
<evidence type="ECO:0000313" key="2">
    <source>
        <dbReference type="EMBL" id="HJA94460.1"/>
    </source>
</evidence>
<gene>
    <name evidence="2" type="ORF">H9717_15330</name>
</gene>
<keyword evidence="1" id="KW-1133">Transmembrane helix</keyword>
<keyword evidence="1" id="KW-0472">Membrane</keyword>
<proteinExistence type="predicted"/>
<organism evidence="2 3">
    <name type="scientific">Candidatus Eisenbergiella merdipullorum</name>
    <dbReference type="NCBI Taxonomy" id="2838553"/>
    <lineage>
        <taxon>Bacteria</taxon>
        <taxon>Bacillati</taxon>
        <taxon>Bacillota</taxon>
        <taxon>Clostridia</taxon>
        <taxon>Lachnospirales</taxon>
        <taxon>Lachnospiraceae</taxon>
        <taxon>Eisenbergiella</taxon>
    </lineage>
</organism>
<reference evidence="2" key="1">
    <citation type="journal article" date="2021" name="PeerJ">
        <title>Extensive microbial diversity within the chicken gut microbiome revealed by metagenomics and culture.</title>
        <authorList>
            <person name="Gilroy R."/>
            <person name="Ravi A."/>
            <person name="Getino M."/>
            <person name="Pursley I."/>
            <person name="Horton D.L."/>
            <person name="Alikhan N.F."/>
            <person name="Baker D."/>
            <person name="Gharbi K."/>
            <person name="Hall N."/>
            <person name="Watson M."/>
            <person name="Adriaenssens E.M."/>
            <person name="Foster-Nyarko E."/>
            <person name="Jarju S."/>
            <person name="Secka A."/>
            <person name="Antonio M."/>
            <person name="Oren A."/>
            <person name="Chaudhuri R.R."/>
            <person name="La Ragione R."/>
            <person name="Hildebrand F."/>
            <person name="Pallen M.J."/>
        </authorList>
    </citation>
    <scope>NUCLEOTIDE SEQUENCE</scope>
    <source>
        <strain evidence="2">CHK179-7159</strain>
    </source>
</reference>
<dbReference type="EMBL" id="DWYY01000175">
    <property type="protein sequence ID" value="HJA94460.1"/>
    <property type="molecule type" value="Genomic_DNA"/>
</dbReference>
<evidence type="ECO:0000313" key="3">
    <source>
        <dbReference type="Proteomes" id="UP000886858"/>
    </source>
</evidence>
<keyword evidence="1" id="KW-0812">Transmembrane</keyword>
<evidence type="ECO:0008006" key="4">
    <source>
        <dbReference type="Google" id="ProtNLM"/>
    </source>
</evidence>
<dbReference type="Proteomes" id="UP000886858">
    <property type="component" value="Unassembled WGS sequence"/>
</dbReference>
<evidence type="ECO:0000256" key="1">
    <source>
        <dbReference type="SAM" id="Phobius"/>
    </source>
</evidence>
<protein>
    <recommendedName>
        <fullName evidence="4">Extracellular solute-binding protein</fullName>
    </recommendedName>
</protein>
<accession>A0A9D2I7N0</accession>
<dbReference type="AlphaFoldDB" id="A0A9D2I7N0"/>
<name>A0A9D2I7N0_9FIRM</name>
<comment type="caution">
    <text evidence="2">The sequence shown here is derived from an EMBL/GenBank/DDBJ whole genome shotgun (WGS) entry which is preliminary data.</text>
</comment>
<sequence>MAAGNSVMDEIREQHKKMKGKSLKEKFQYFWEYYRVATLIIILAVIFVANLIYTIVTAKDSAFYAILINGYTTMDTETYMEGFEEYAQIDTKQYTATLEANFTIDENSMDSYTAANIQKFAAQVAAKELDAMFAETDTFQKYADNGYLGNLEELLPAETLAAYKDRLLYADLPDDDTEEEVPVGVQVADCAFLQESGAYAGQDEVYFGVIVNSEHADMAAEFLDYIFQES</sequence>